<protein>
    <submittedName>
        <fullName evidence="7">RDD family protein</fullName>
    </submittedName>
</protein>
<feature type="transmembrane region" description="Helical" evidence="5">
    <location>
        <begin position="44"/>
        <end position="62"/>
    </location>
</feature>
<dbReference type="InterPro" id="IPR010432">
    <property type="entry name" value="RDD"/>
</dbReference>
<reference evidence="7 8" key="1">
    <citation type="submission" date="2018-11" db="EMBL/GenBank/DDBJ databases">
        <title>Genomes From Bacteria Associated with the Canine Oral Cavity: a Test Case for Automated Genome-Based Taxonomic Assignment.</title>
        <authorList>
            <person name="Coil D.A."/>
            <person name="Jospin G."/>
            <person name="Darling A.E."/>
            <person name="Wallis C."/>
            <person name="Davis I.J."/>
            <person name="Harris S."/>
            <person name="Eisen J.A."/>
            <person name="Holcombe L.J."/>
            <person name="O'Flynn C."/>
        </authorList>
    </citation>
    <scope>NUCLEOTIDE SEQUENCE [LARGE SCALE GENOMIC DNA]</scope>
    <source>
        <strain evidence="7 8">OH5050</strain>
    </source>
</reference>
<evidence type="ECO:0000256" key="5">
    <source>
        <dbReference type="SAM" id="Phobius"/>
    </source>
</evidence>
<comment type="caution">
    <text evidence="7">The sequence shown here is derived from an EMBL/GenBank/DDBJ whole genome shotgun (WGS) entry which is preliminary data.</text>
</comment>
<feature type="transmembrane region" description="Helical" evidence="5">
    <location>
        <begin position="131"/>
        <end position="152"/>
    </location>
</feature>
<evidence type="ECO:0000256" key="1">
    <source>
        <dbReference type="ARBA" id="ARBA00004141"/>
    </source>
</evidence>
<organism evidence="7 8">
    <name type="scientific">Actinomyces bowdenii</name>
    <dbReference type="NCBI Taxonomy" id="131109"/>
    <lineage>
        <taxon>Bacteria</taxon>
        <taxon>Bacillati</taxon>
        <taxon>Actinomycetota</taxon>
        <taxon>Actinomycetes</taxon>
        <taxon>Actinomycetales</taxon>
        <taxon>Actinomycetaceae</taxon>
        <taxon>Actinomyces</taxon>
    </lineage>
</organism>
<dbReference type="Proteomes" id="UP000271272">
    <property type="component" value="Unassembled WGS sequence"/>
</dbReference>
<sequence>MSTQAPPSSERRIEQDLMVTGEAVALEVVPATVVSRLLSGVIDYGIYGIGLWATAMSLAMLAEQGALGAGRPDGAQLAVLISLIVFLWMVAIPLAVELLSNGRSAGRLVMGTRVVRDDGGAVRWRHSLVRVLIGVVEIWLSQALLALGTSLVTKRGKRLGDLLAGTYVVRERHDMRDGAPLLMPPELSSWAAGTDIRRIPGGLSLAVRTFLHRAGTMRPEHRHRLGLDLAQQMQDLVSPPPPSGTHPERFLAAVMVERRNRELILELRDRALEDVARQEMERPVLGVGTGTGAGGAQRL</sequence>
<comment type="subcellular location">
    <subcellularLocation>
        <location evidence="1">Membrane</location>
        <topology evidence="1">Multi-pass membrane protein</topology>
    </subcellularLocation>
</comment>
<evidence type="ECO:0000256" key="2">
    <source>
        <dbReference type="ARBA" id="ARBA00022692"/>
    </source>
</evidence>
<dbReference type="AlphaFoldDB" id="A0A3P1USR8"/>
<dbReference type="PANTHER" id="PTHR38480">
    <property type="entry name" value="SLR0254 PROTEIN"/>
    <property type="match status" value="1"/>
</dbReference>
<name>A0A3P1USR8_9ACTO</name>
<evidence type="ECO:0000256" key="4">
    <source>
        <dbReference type="ARBA" id="ARBA00023136"/>
    </source>
</evidence>
<gene>
    <name evidence="7" type="ORF">EII10_11290</name>
</gene>
<proteinExistence type="predicted"/>
<keyword evidence="8" id="KW-1185">Reference proteome</keyword>
<keyword evidence="4 5" id="KW-0472">Membrane</keyword>
<evidence type="ECO:0000259" key="6">
    <source>
        <dbReference type="Pfam" id="PF06271"/>
    </source>
</evidence>
<dbReference type="EMBL" id="RQZC01000027">
    <property type="protein sequence ID" value="RRD24440.1"/>
    <property type="molecule type" value="Genomic_DNA"/>
</dbReference>
<dbReference type="PANTHER" id="PTHR38480:SF1">
    <property type="entry name" value="SLR0254 PROTEIN"/>
    <property type="match status" value="1"/>
</dbReference>
<dbReference type="Pfam" id="PF06271">
    <property type="entry name" value="RDD"/>
    <property type="match status" value="1"/>
</dbReference>
<evidence type="ECO:0000313" key="7">
    <source>
        <dbReference type="EMBL" id="RRD24440.1"/>
    </source>
</evidence>
<dbReference type="OrthoDB" id="9787732at2"/>
<evidence type="ECO:0000313" key="8">
    <source>
        <dbReference type="Proteomes" id="UP000271272"/>
    </source>
</evidence>
<keyword evidence="2 5" id="KW-0812">Transmembrane</keyword>
<dbReference type="RefSeq" id="WP_124934591.1">
    <property type="nucleotide sequence ID" value="NZ_RQZC01000027.1"/>
</dbReference>
<accession>A0A3P1USR8</accession>
<keyword evidence="3 5" id="KW-1133">Transmembrane helix</keyword>
<evidence type="ECO:0000256" key="3">
    <source>
        <dbReference type="ARBA" id="ARBA00022989"/>
    </source>
</evidence>
<feature type="transmembrane region" description="Helical" evidence="5">
    <location>
        <begin position="74"/>
        <end position="96"/>
    </location>
</feature>
<feature type="domain" description="RDD" evidence="6">
    <location>
        <begin position="31"/>
        <end position="165"/>
    </location>
</feature>
<dbReference type="GO" id="GO:0016020">
    <property type="term" value="C:membrane"/>
    <property type="evidence" value="ECO:0007669"/>
    <property type="project" value="UniProtKB-SubCell"/>
</dbReference>